<dbReference type="InterPro" id="IPR003770">
    <property type="entry name" value="MLTG-like"/>
</dbReference>
<evidence type="ECO:0000313" key="8">
    <source>
        <dbReference type="EMBL" id="OGG07321.1"/>
    </source>
</evidence>
<evidence type="ECO:0000256" key="7">
    <source>
        <dbReference type="HAMAP-Rule" id="MF_02065"/>
    </source>
</evidence>
<dbReference type="Gene3D" id="3.30.1490.480">
    <property type="entry name" value="Endolytic murein transglycosylase"/>
    <property type="match status" value="1"/>
</dbReference>
<comment type="function">
    <text evidence="7">Functions as a peptidoglycan terminase that cleaves nascent peptidoglycan strands endolytically to terminate their elongation.</text>
</comment>
<dbReference type="PANTHER" id="PTHR30518:SF2">
    <property type="entry name" value="ENDOLYTIC MUREIN TRANSGLYCOSYLASE"/>
    <property type="match status" value="1"/>
</dbReference>
<sequence length="306" mass="34327">MKKAVVALIVLFVLLLAGGVWWNVSLSPVSSNSDSKEFLIARGDGVKEISRKLKESGIIRDQIAFFILVKKLNLETKIQAGSYKLSPADTAEEIARKLTLGTEDVWVTIPEGWRLEEIKEFLKSKGINDFTAQGMEGKYFPDTYLVPKEITGDSFLKVMQENFAKKVTFPVTQEQLIVATMVEREARTEVDRPIVASVIYNRLKANMALDIDATVQYAIGKTKENGWWKKELTIDDLKFKSPYNTYLNSGLPPAPICNPGLSSINAAVNPASTEFYFYISDKEGKMHYAKTLSQHNQNVAKYLTPD</sequence>
<dbReference type="EC" id="4.2.2.29" evidence="7"/>
<comment type="similarity">
    <text evidence="7">Belongs to the transglycosylase MltG family.</text>
</comment>
<protein>
    <recommendedName>
        <fullName evidence="7">Endolytic murein transglycosylase</fullName>
        <ecNumber evidence="7">4.2.2.29</ecNumber>
    </recommendedName>
    <alternativeName>
        <fullName evidence="7">Peptidoglycan lytic transglycosylase</fullName>
    </alternativeName>
    <alternativeName>
        <fullName evidence="7">Peptidoglycan polymerization terminase</fullName>
    </alternativeName>
</protein>
<gene>
    <name evidence="7" type="primary">mltG</name>
    <name evidence="8" type="ORF">A2872_03840</name>
</gene>
<dbReference type="STRING" id="1798377.A2872_03840"/>
<dbReference type="GO" id="GO:0008932">
    <property type="term" value="F:lytic endotransglycosylase activity"/>
    <property type="evidence" value="ECO:0007669"/>
    <property type="project" value="UniProtKB-UniRule"/>
</dbReference>
<keyword evidence="1 7" id="KW-1003">Cell membrane</keyword>
<feature type="site" description="Important for catalytic activity" evidence="7">
    <location>
        <position position="185"/>
    </location>
</feature>
<keyword evidence="3 7" id="KW-1133">Transmembrane helix</keyword>
<dbReference type="NCBIfam" id="TIGR00247">
    <property type="entry name" value="endolytic transglycosylase MltG"/>
    <property type="match status" value="1"/>
</dbReference>
<reference evidence="8 9" key="1">
    <citation type="journal article" date="2016" name="Nat. Commun.">
        <title>Thousands of microbial genomes shed light on interconnected biogeochemical processes in an aquifer system.</title>
        <authorList>
            <person name="Anantharaman K."/>
            <person name="Brown C.T."/>
            <person name="Hug L.A."/>
            <person name="Sharon I."/>
            <person name="Castelle C.J."/>
            <person name="Probst A.J."/>
            <person name="Thomas B.C."/>
            <person name="Singh A."/>
            <person name="Wilkins M.J."/>
            <person name="Karaoz U."/>
            <person name="Brodie E.L."/>
            <person name="Williams K.H."/>
            <person name="Hubbard S.S."/>
            <person name="Banfield J.F."/>
        </authorList>
    </citation>
    <scope>NUCLEOTIDE SEQUENCE [LARGE SCALE GENOMIC DNA]</scope>
</reference>
<dbReference type="Pfam" id="PF02618">
    <property type="entry name" value="YceG"/>
    <property type="match status" value="1"/>
</dbReference>
<dbReference type="Gene3D" id="3.30.160.60">
    <property type="entry name" value="Classic Zinc Finger"/>
    <property type="match status" value="1"/>
</dbReference>
<evidence type="ECO:0000256" key="3">
    <source>
        <dbReference type="ARBA" id="ARBA00022989"/>
    </source>
</evidence>
<organism evidence="8 9">
    <name type="scientific">Candidatus Gottesmanbacteria bacterium RIFCSPHIGHO2_01_FULL_42_12</name>
    <dbReference type="NCBI Taxonomy" id="1798377"/>
    <lineage>
        <taxon>Bacteria</taxon>
        <taxon>Candidatus Gottesmaniibacteriota</taxon>
    </lineage>
</organism>
<evidence type="ECO:0000256" key="5">
    <source>
        <dbReference type="ARBA" id="ARBA00023239"/>
    </source>
</evidence>
<keyword evidence="2 7" id="KW-0812">Transmembrane</keyword>
<dbReference type="GO" id="GO:0005886">
    <property type="term" value="C:plasma membrane"/>
    <property type="evidence" value="ECO:0007669"/>
    <property type="project" value="UniProtKB-UniRule"/>
</dbReference>
<dbReference type="GO" id="GO:0071555">
    <property type="term" value="P:cell wall organization"/>
    <property type="evidence" value="ECO:0007669"/>
    <property type="project" value="UniProtKB-KW"/>
</dbReference>
<evidence type="ECO:0000256" key="4">
    <source>
        <dbReference type="ARBA" id="ARBA00023136"/>
    </source>
</evidence>
<dbReference type="PANTHER" id="PTHR30518">
    <property type="entry name" value="ENDOLYTIC MUREIN TRANSGLYCOSYLASE"/>
    <property type="match status" value="1"/>
</dbReference>
<dbReference type="EMBL" id="MFJG01000008">
    <property type="protein sequence ID" value="OGG07321.1"/>
    <property type="molecule type" value="Genomic_DNA"/>
</dbReference>
<keyword evidence="5 7" id="KW-0456">Lyase</keyword>
<name>A0A1F5Z4F9_9BACT</name>
<dbReference type="HAMAP" id="MF_02065">
    <property type="entry name" value="MltG"/>
    <property type="match status" value="1"/>
</dbReference>
<evidence type="ECO:0000313" key="9">
    <source>
        <dbReference type="Proteomes" id="UP000178681"/>
    </source>
</evidence>
<keyword evidence="6 7" id="KW-0961">Cell wall biogenesis/degradation</keyword>
<dbReference type="AlphaFoldDB" id="A0A1F5Z4F9"/>
<evidence type="ECO:0000256" key="1">
    <source>
        <dbReference type="ARBA" id="ARBA00022475"/>
    </source>
</evidence>
<dbReference type="Proteomes" id="UP000178681">
    <property type="component" value="Unassembled WGS sequence"/>
</dbReference>
<evidence type="ECO:0000256" key="6">
    <source>
        <dbReference type="ARBA" id="ARBA00023316"/>
    </source>
</evidence>
<proteinExistence type="inferred from homology"/>
<comment type="catalytic activity">
    <reaction evidence="7">
        <text>a peptidoglycan chain = a peptidoglycan chain with N-acetyl-1,6-anhydromuramyl-[peptide] at the reducing end + a peptidoglycan chain with N-acetylglucosamine at the non-reducing end.</text>
        <dbReference type="EC" id="4.2.2.29"/>
    </reaction>
</comment>
<accession>A0A1F5Z4F9</accession>
<dbReference type="GO" id="GO:0009252">
    <property type="term" value="P:peptidoglycan biosynthetic process"/>
    <property type="evidence" value="ECO:0007669"/>
    <property type="project" value="UniProtKB-UniRule"/>
</dbReference>
<evidence type="ECO:0000256" key="2">
    <source>
        <dbReference type="ARBA" id="ARBA00022692"/>
    </source>
</evidence>
<comment type="caution">
    <text evidence="8">The sequence shown here is derived from an EMBL/GenBank/DDBJ whole genome shotgun (WGS) entry which is preliminary data.</text>
</comment>
<keyword evidence="4 7" id="KW-0472">Membrane</keyword>